<evidence type="ECO:0000256" key="1">
    <source>
        <dbReference type="SAM" id="MobiDB-lite"/>
    </source>
</evidence>
<dbReference type="InterPro" id="IPR032675">
    <property type="entry name" value="LRR_dom_sf"/>
</dbReference>
<name>A0A8H6T6M3_9AGAR</name>
<sequence length="470" mass="52184">MPSSLPVIDENNPFYCPGITASAYLSSLRRKARHGAAARLPQPSNDLISFARVLVQDENYKPTLRALDSDDDDAESTLVPPDKTTSTKASTSRRPLKRKRSNSFSDLRGSPKHVRSSLSIQESSFEISVKRERLQYYSAKYTYSPFINPKSSAKLVRSNSDNRARVRGLEDELYGPPIGTESPRGIKPFIERLDAMIPGIRLQARLSKLPDLSHQAIADYLGEHGLLSSRILTAFRTSEIWRLALTESMNDEDGLNLAGRSVLSVFSKPNGFFFLSELSFNGTPVQDIDLVHIHHLPRLVTLLLNNTGIRNEAIFHIVALRRSLLQLSIATNPHIDDEAIPALILLSKLSFLTILDTSIDMPGLRRLAKVVQDERRMIDIEVPTSCESYIDALSLNYLADIAPPLISLPSLVNDLSAAALKRNLSAHAAHNASIVACGTKQEMAARLKTILETREMDLMVREMLEVGNPK</sequence>
<accession>A0A8H6T6M3</accession>
<evidence type="ECO:0000313" key="3">
    <source>
        <dbReference type="Proteomes" id="UP000636479"/>
    </source>
</evidence>
<reference evidence="2" key="1">
    <citation type="submission" date="2020-05" db="EMBL/GenBank/DDBJ databases">
        <title>Mycena genomes resolve the evolution of fungal bioluminescence.</title>
        <authorList>
            <person name="Tsai I.J."/>
        </authorList>
    </citation>
    <scope>NUCLEOTIDE SEQUENCE</scope>
    <source>
        <strain evidence="2">171206Taipei</strain>
    </source>
</reference>
<protein>
    <submittedName>
        <fullName evidence="2">Uncharacterized protein</fullName>
    </submittedName>
</protein>
<evidence type="ECO:0000313" key="2">
    <source>
        <dbReference type="EMBL" id="KAF7311901.1"/>
    </source>
</evidence>
<dbReference type="Gene3D" id="3.80.10.10">
    <property type="entry name" value="Ribonuclease Inhibitor"/>
    <property type="match status" value="1"/>
</dbReference>
<organism evidence="2 3">
    <name type="scientific">Mycena indigotica</name>
    <dbReference type="NCBI Taxonomy" id="2126181"/>
    <lineage>
        <taxon>Eukaryota</taxon>
        <taxon>Fungi</taxon>
        <taxon>Dikarya</taxon>
        <taxon>Basidiomycota</taxon>
        <taxon>Agaricomycotina</taxon>
        <taxon>Agaricomycetes</taxon>
        <taxon>Agaricomycetidae</taxon>
        <taxon>Agaricales</taxon>
        <taxon>Marasmiineae</taxon>
        <taxon>Mycenaceae</taxon>
        <taxon>Mycena</taxon>
    </lineage>
</organism>
<dbReference type="OrthoDB" id="120976at2759"/>
<feature type="region of interest" description="Disordered" evidence="1">
    <location>
        <begin position="64"/>
        <end position="115"/>
    </location>
</feature>
<dbReference type="AlphaFoldDB" id="A0A8H6T6M3"/>
<gene>
    <name evidence="2" type="ORF">MIND_00201400</name>
</gene>
<dbReference type="SUPFAM" id="SSF52047">
    <property type="entry name" value="RNI-like"/>
    <property type="match status" value="1"/>
</dbReference>
<dbReference type="Proteomes" id="UP000636479">
    <property type="component" value="Unassembled WGS sequence"/>
</dbReference>
<dbReference type="EMBL" id="JACAZF010000002">
    <property type="protein sequence ID" value="KAF7311901.1"/>
    <property type="molecule type" value="Genomic_DNA"/>
</dbReference>
<dbReference type="GeneID" id="59341430"/>
<feature type="compositionally biased region" description="Low complexity" evidence="1">
    <location>
        <begin position="83"/>
        <end position="92"/>
    </location>
</feature>
<comment type="caution">
    <text evidence="2">The sequence shown here is derived from an EMBL/GenBank/DDBJ whole genome shotgun (WGS) entry which is preliminary data.</text>
</comment>
<proteinExistence type="predicted"/>
<dbReference type="RefSeq" id="XP_037224009.1">
    <property type="nucleotide sequence ID" value="XM_037358914.1"/>
</dbReference>
<keyword evidence="3" id="KW-1185">Reference proteome</keyword>